<dbReference type="GO" id="GO:0010345">
    <property type="term" value="P:suberin biosynthetic process"/>
    <property type="evidence" value="ECO:0007669"/>
    <property type="project" value="TreeGrafter"/>
</dbReference>
<keyword evidence="1" id="KW-0443">Lipid metabolism</keyword>
<dbReference type="Gene3D" id="3.40.50.720">
    <property type="entry name" value="NAD(P)-binding Rossmann-like Domain"/>
    <property type="match status" value="1"/>
</dbReference>
<dbReference type="EC" id="1.2.1.84" evidence="1"/>
<comment type="similarity">
    <text evidence="1">Belongs to the fatty acyl-CoA reductase family.</text>
</comment>
<proteinExistence type="inferred from homology"/>
<dbReference type="Proteomes" id="UP001229421">
    <property type="component" value="Unassembled WGS sequence"/>
</dbReference>
<protein>
    <recommendedName>
        <fullName evidence="1">Fatty acyl-CoA reductase</fullName>
        <ecNumber evidence="1">1.2.1.84</ecNumber>
    </recommendedName>
</protein>
<evidence type="ECO:0000313" key="3">
    <source>
        <dbReference type="EMBL" id="KAK1406981.1"/>
    </source>
</evidence>
<dbReference type="SUPFAM" id="SSF51735">
    <property type="entry name" value="NAD(P)-binding Rossmann-fold domains"/>
    <property type="match status" value="1"/>
</dbReference>
<dbReference type="AlphaFoldDB" id="A0AAD8NGD3"/>
<organism evidence="3 4">
    <name type="scientific">Tagetes erecta</name>
    <name type="common">African marigold</name>
    <dbReference type="NCBI Taxonomy" id="13708"/>
    <lineage>
        <taxon>Eukaryota</taxon>
        <taxon>Viridiplantae</taxon>
        <taxon>Streptophyta</taxon>
        <taxon>Embryophyta</taxon>
        <taxon>Tracheophyta</taxon>
        <taxon>Spermatophyta</taxon>
        <taxon>Magnoliopsida</taxon>
        <taxon>eudicotyledons</taxon>
        <taxon>Gunneridae</taxon>
        <taxon>Pentapetalae</taxon>
        <taxon>asterids</taxon>
        <taxon>campanulids</taxon>
        <taxon>Asterales</taxon>
        <taxon>Asteraceae</taxon>
        <taxon>Asteroideae</taxon>
        <taxon>Heliantheae alliance</taxon>
        <taxon>Tageteae</taxon>
        <taxon>Tagetes</taxon>
    </lineage>
</organism>
<keyword evidence="1" id="KW-0444">Lipid biosynthesis</keyword>
<sequence>MGLDSILGFLDNKTILITGATGFLAKIFVEKILRVQPNVKRLYLLVRAKDSKSALQRFNAEVVEKDLFNSLKEKYGRNLQAFLLEKVTPVAGDITYENLGVKDSSLIEKMWGDIDVVVNGAASTKFDERYDVALALNTFGAKNVLNFAAKCAKIKLLLHISTAYVAGEKPGLILESPHPFGKALNCTHGLDINKEKDIIEEKLKQLHYDDKTTDKSITLAMKDMGIERANKFGWPNTYVFTKALGEMILGNLIRNMPLVILRPTIITSTYKEPFPGWIEGIRTVDSLVVGYGKGKLSCFLGDPESVIDMIPADMVVNAMIAIMATHANQLSHEIIYHVGSSVTNPLKYKLVLQTGYSYFSRHPWINKDSKPVIVSELKVLNSMASFERYIALHYLLPLQVLHAINSTLCHAFNETYTNLDRKIRFVLQLVELYKPYLFSKNSLSTFIFYSFEIYGQLRDALVAVACQNSIPLRPTTD</sequence>
<evidence type="ECO:0000256" key="1">
    <source>
        <dbReference type="RuleBase" id="RU363097"/>
    </source>
</evidence>
<comment type="caution">
    <text evidence="3">The sequence shown here is derived from an EMBL/GenBank/DDBJ whole genome shotgun (WGS) entry which is preliminary data.</text>
</comment>
<accession>A0AAD8NGD3</accession>
<dbReference type="InterPro" id="IPR026055">
    <property type="entry name" value="FAR"/>
</dbReference>
<feature type="domain" description="Thioester reductase (TE)" evidence="2">
    <location>
        <begin position="17"/>
        <end position="319"/>
    </location>
</feature>
<dbReference type="EMBL" id="JAUHHV010000011">
    <property type="protein sequence ID" value="KAK1406981.1"/>
    <property type="molecule type" value="Genomic_DNA"/>
</dbReference>
<gene>
    <name evidence="3" type="ORF">QVD17_38591</name>
</gene>
<dbReference type="Pfam" id="PF07993">
    <property type="entry name" value="NAD_binding_4"/>
    <property type="match status" value="1"/>
</dbReference>
<dbReference type="InterPro" id="IPR036291">
    <property type="entry name" value="NAD(P)-bd_dom_sf"/>
</dbReference>
<dbReference type="GO" id="GO:0035336">
    <property type="term" value="P:long-chain fatty-acyl-CoA metabolic process"/>
    <property type="evidence" value="ECO:0007669"/>
    <property type="project" value="TreeGrafter"/>
</dbReference>
<evidence type="ECO:0000259" key="2">
    <source>
        <dbReference type="Pfam" id="PF07993"/>
    </source>
</evidence>
<dbReference type="PANTHER" id="PTHR11011:SF102">
    <property type="entry name" value="FATTY ACYL-COA REDUCTASE"/>
    <property type="match status" value="1"/>
</dbReference>
<keyword evidence="4" id="KW-1185">Reference proteome</keyword>
<dbReference type="GO" id="GO:0102965">
    <property type="term" value="F:alcohol-forming long-chain fatty acyl-CoA reductase activity"/>
    <property type="evidence" value="ECO:0007669"/>
    <property type="project" value="UniProtKB-EC"/>
</dbReference>
<comment type="function">
    <text evidence="1">Catalyzes the reduction of fatty acyl-CoA to fatty alcohols.</text>
</comment>
<name>A0AAD8NGD3_TARER</name>
<reference evidence="3" key="1">
    <citation type="journal article" date="2023" name="bioRxiv">
        <title>Improved chromosome-level genome assembly for marigold (Tagetes erecta).</title>
        <authorList>
            <person name="Jiang F."/>
            <person name="Yuan L."/>
            <person name="Wang S."/>
            <person name="Wang H."/>
            <person name="Xu D."/>
            <person name="Wang A."/>
            <person name="Fan W."/>
        </authorList>
    </citation>
    <scope>NUCLEOTIDE SEQUENCE</scope>
    <source>
        <strain evidence="3">WSJ</strain>
        <tissue evidence="3">Leaf</tissue>
    </source>
</reference>
<keyword evidence="1" id="KW-0560">Oxidoreductase</keyword>
<dbReference type="PANTHER" id="PTHR11011">
    <property type="entry name" value="MALE STERILITY PROTEIN 2-RELATED"/>
    <property type="match status" value="1"/>
</dbReference>
<dbReference type="GO" id="GO:0080019">
    <property type="term" value="F:alcohol-forming very long-chain fatty acyl-CoA reductase activity"/>
    <property type="evidence" value="ECO:0007669"/>
    <property type="project" value="InterPro"/>
</dbReference>
<dbReference type="InterPro" id="IPR013120">
    <property type="entry name" value="FAR_NAD-bd"/>
</dbReference>
<keyword evidence="1" id="KW-0521">NADP</keyword>
<comment type="catalytic activity">
    <reaction evidence="1">
        <text>a long-chain fatty acyl-CoA + 2 NADPH + 2 H(+) = a long-chain primary fatty alcohol + 2 NADP(+) + CoA</text>
        <dbReference type="Rhea" id="RHEA:52716"/>
        <dbReference type="ChEBI" id="CHEBI:15378"/>
        <dbReference type="ChEBI" id="CHEBI:57287"/>
        <dbReference type="ChEBI" id="CHEBI:57783"/>
        <dbReference type="ChEBI" id="CHEBI:58349"/>
        <dbReference type="ChEBI" id="CHEBI:77396"/>
        <dbReference type="ChEBI" id="CHEBI:83139"/>
        <dbReference type="EC" id="1.2.1.84"/>
    </reaction>
</comment>
<evidence type="ECO:0000313" key="4">
    <source>
        <dbReference type="Proteomes" id="UP001229421"/>
    </source>
</evidence>
<dbReference type="CDD" id="cd05236">
    <property type="entry name" value="FAR-N_SDR_e"/>
    <property type="match status" value="1"/>
</dbReference>